<feature type="region of interest" description="Disordered" evidence="4">
    <location>
        <begin position="1"/>
        <end position="28"/>
    </location>
</feature>
<dbReference type="InterPro" id="IPR008145">
    <property type="entry name" value="GK/Ca_channel_bsu"/>
</dbReference>
<comment type="caution">
    <text evidence="6">The sequence shown here is derived from an EMBL/GenBank/DDBJ whole genome shotgun (WGS) entry which is preliminary data.</text>
</comment>
<evidence type="ECO:0000256" key="3">
    <source>
        <dbReference type="ARBA" id="ARBA00022777"/>
    </source>
</evidence>
<reference evidence="6 7" key="1">
    <citation type="journal article" date="2004" name="Syst. Appl. Microbiol.">
        <title>Cryptoendolithic actinomycetes from antarctic sandstone rock samples: Micromonospora endolithica sp. nov. and two isolates related to Micromonospora coerulea Jensen 1932.</title>
        <authorList>
            <person name="Hirsch P."/>
            <person name="Mevs U."/>
            <person name="Kroppenstedt R.M."/>
            <person name="Schumann P."/>
            <person name="Stackebrandt E."/>
        </authorList>
    </citation>
    <scope>NUCLEOTIDE SEQUENCE [LARGE SCALE GENOMIC DNA]</scope>
    <source>
        <strain evidence="6 7">JCM 12677</strain>
    </source>
</reference>
<comment type="similarity">
    <text evidence="1">Belongs to the guanylate kinase family.</text>
</comment>
<evidence type="ECO:0000313" key="6">
    <source>
        <dbReference type="EMBL" id="RKN40241.1"/>
    </source>
</evidence>
<evidence type="ECO:0000256" key="2">
    <source>
        <dbReference type="ARBA" id="ARBA00022679"/>
    </source>
</evidence>
<dbReference type="Gene3D" id="3.30.63.10">
    <property type="entry name" value="Guanylate Kinase phosphate binding domain"/>
    <property type="match status" value="1"/>
</dbReference>
<dbReference type="GO" id="GO:0005829">
    <property type="term" value="C:cytosol"/>
    <property type="evidence" value="ECO:0007669"/>
    <property type="project" value="TreeGrafter"/>
</dbReference>
<dbReference type="Pfam" id="PF00625">
    <property type="entry name" value="Guanylate_kin"/>
    <property type="match status" value="1"/>
</dbReference>
<dbReference type="OrthoDB" id="9808150at2"/>
<dbReference type="GO" id="GO:0004385">
    <property type="term" value="F:GMP kinase activity"/>
    <property type="evidence" value="ECO:0007669"/>
    <property type="project" value="TreeGrafter"/>
</dbReference>
<proteinExistence type="inferred from homology"/>
<dbReference type="PANTHER" id="PTHR23117">
    <property type="entry name" value="GUANYLATE KINASE-RELATED"/>
    <property type="match status" value="1"/>
</dbReference>
<keyword evidence="3 6" id="KW-0418">Kinase</keyword>
<dbReference type="EMBL" id="RBAK01000014">
    <property type="protein sequence ID" value="RKN40241.1"/>
    <property type="molecule type" value="Genomic_DNA"/>
</dbReference>
<dbReference type="SUPFAM" id="SSF52540">
    <property type="entry name" value="P-loop containing nucleoside triphosphate hydrolases"/>
    <property type="match status" value="1"/>
</dbReference>
<evidence type="ECO:0000259" key="5">
    <source>
        <dbReference type="PROSITE" id="PS50052"/>
    </source>
</evidence>
<keyword evidence="7" id="KW-1185">Reference proteome</keyword>
<protein>
    <submittedName>
        <fullName evidence="6">Guanylate kinase</fullName>
    </submittedName>
</protein>
<accession>A0A3A9YVU6</accession>
<dbReference type="PANTHER" id="PTHR23117:SF13">
    <property type="entry name" value="GUANYLATE KINASE"/>
    <property type="match status" value="1"/>
</dbReference>
<gene>
    <name evidence="6" type="ORF">D7223_26905</name>
</gene>
<dbReference type="SMART" id="SM00072">
    <property type="entry name" value="GuKc"/>
    <property type="match status" value="1"/>
</dbReference>
<dbReference type="Proteomes" id="UP000281726">
    <property type="component" value="Unassembled WGS sequence"/>
</dbReference>
<dbReference type="Gene3D" id="3.40.50.300">
    <property type="entry name" value="P-loop containing nucleotide triphosphate hydrolases"/>
    <property type="match status" value="1"/>
</dbReference>
<evidence type="ECO:0000313" key="7">
    <source>
        <dbReference type="Proteomes" id="UP000281726"/>
    </source>
</evidence>
<evidence type="ECO:0000256" key="1">
    <source>
        <dbReference type="ARBA" id="ARBA00005790"/>
    </source>
</evidence>
<dbReference type="AlphaFoldDB" id="A0A3A9YVU6"/>
<feature type="domain" description="Guanylate kinase-like" evidence="5">
    <location>
        <begin position="11"/>
        <end position="177"/>
    </location>
</feature>
<sequence>MSTDDEARPAARLTVLTGPSGSGRESVVERVRARSPSVWIPVPATTRPRRPHEVDGADRLFVTPAEFDRRVAAGELLEWSRFGPHRRGTPYPPLRARLDAGHPVLLALDLAGALGVRATLPDVRLVLLHPPGVRPDPTVRAVAERAVTHDLTERVVDELVGLFGSSFLTPARPRVRG</sequence>
<dbReference type="InterPro" id="IPR027417">
    <property type="entry name" value="P-loop_NTPase"/>
</dbReference>
<evidence type="ECO:0000256" key="4">
    <source>
        <dbReference type="SAM" id="MobiDB-lite"/>
    </source>
</evidence>
<organism evidence="6 7">
    <name type="scientific">Micromonospora endolithica</name>
    <dbReference type="NCBI Taxonomy" id="230091"/>
    <lineage>
        <taxon>Bacteria</taxon>
        <taxon>Bacillati</taxon>
        <taxon>Actinomycetota</taxon>
        <taxon>Actinomycetes</taxon>
        <taxon>Micromonosporales</taxon>
        <taxon>Micromonosporaceae</taxon>
        <taxon>Micromonospora</taxon>
    </lineage>
</organism>
<keyword evidence="2" id="KW-0808">Transferase</keyword>
<dbReference type="RefSeq" id="WP_120731396.1">
    <property type="nucleotide sequence ID" value="NZ_RBAK01000014.1"/>
</dbReference>
<dbReference type="InterPro" id="IPR008144">
    <property type="entry name" value="Guanylate_kin-like_dom"/>
</dbReference>
<dbReference type="PROSITE" id="PS50052">
    <property type="entry name" value="GUANYLATE_KINASE_2"/>
    <property type="match status" value="1"/>
</dbReference>
<name>A0A3A9YVU6_9ACTN</name>